<comment type="caution">
    <text evidence="5">The sequence shown here is derived from an EMBL/GenBank/DDBJ whole genome shotgun (WGS) entry which is preliminary data.</text>
</comment>
<dbReference type="InterPro" id="IPR045313">
    <property type="entry name" value="CBR1-like"/>
</dbReference>
<dbReference type="EMBL" id="QDFR01000010">
    <property type="protein sequence ID" value="PVE50627.1"/>
    <property type="molecule type" value="Genomic_DNA"/>
</dbReference>
<dbReference type="Proteomes" id="UP000244335">
    <property type="component" value="Unassembled WGS sequence"/>
</dbReference>
<proteinExistence type="inferred from homology"/>
<protein>
    <submittedName>
        <fullName evidence="5">Short-chain dehydrogenase</fullName>
    </submittedName>
</protein>
<dbReference type="CDD" id="cd05324">
    <property type="entry name" value="carb_red_PTCR-like_SDR_c"/>
    <property type="match status" value="1"/>
</dbReference>
<organism evidence="5 6">
    <name type="scientific">Rhizobium rhizogenes</name>
    <name type="common">Agrobacterium rhizogenes</name>
    <dbReference type="NCBI Taxonomy" id="359"/>
    <lineage>
        <taxon>Bacteria</taxon>
        <taxon>Pseudomonadati</taxon>
        <taxon>Pseudomonadota</taxon>
        <taxon>Alphaproteobacteria</taxon>
        <taxon>Hyphomicrobiales</taxon>
        <taxon>Rhizobiaceae</taxon>
        <taxon>Rhizobium/Agrobacterium group</taxon>
        <taxon>Rhizobium</taxon>
    </lineage>
</organism>
<dbReference type="AlphaFoldDB" id="A0AA92BZZ0"/>
<dbReference type="RefSeq" id="WP_116494656.1">
    <property type="nucleotide sequence ID" value="NZ_QDFR01000010.1"/>
</dbReference>
<name>A0AA92BZZ0_RHIRH</name>
<dbReference type="Gene3D" id="3.40.50.720">
    <property type="entry name" value="NAD(P)-binding Rossmann-like Domain"/>
    <property type="match status" value="1"/>
</dbReference>
<keyword evidence="2" id="KW-0521">NADP</keyword>
<dbReference type="PANTHER" id="PTHR43490:SF99">
    <property type="entry name" value="SHORT-CHAIN DEHYDROGENASE_REDUCTASE"/>
    <property type="match status" value="1"/>
</dbReference>
<dbReference type="GO" id="GO:0016616">
    <property type="term" value="F:oxidoreductase activity, acting on the CH-OH group of donors, NAD or NADP as acceptor"/>
    <property type="evidence" value="ECO:0007669"/>
    <property type="project" value="InterPro"/>
</dbReference>
<comment type="similarity">
    <text evidence="1 4">Belongs to the short-chain dehydrogenases/reductases (SDR) family.</text>
</comment>
<dbReference type="PRINTS" id="PR00080">
    <property type="entry name" value="SDRFAMILY"/>
</dbReference>
<accession>A0AA92BZZ0</accession>
<dbReference type="Pfam" id="PF00106">
    <property type="entry name" value="adh_short"/>
    <property type="match status" value="1"/>
</dbReference>
<evidence type="ECO:0000256" key="4">
    <source>
        <dbReference type="RuleBase" id="RU000363"/>
    </source>
</evidence>
<dbReference type="InterPro" id="IPR002347">
    <property type="entry name" value="SDR_fam"/>
</dbReference>
<dbReference type="InterPro" id="IPR020904">
    <property type="entry name" value="Sc_DH/Rdtase_CS"/>
</dbReference>
<dbReference type="PRINTS" id="PR00081">
    <property type="entry name" value="GDHRDH"/>
</dbReference>
<evidence type="ECO:0000256" key="2">
    <source>
        <dbReference type="ARBA" id="ARBA00022857"/>
    </source>
</evidence>
<dbReference type="PANTHER" id="PTHR43490">
    <property type="entry name" value="(+)-NEOMENTHOL DEHYDROGENASE"/>
    <property type="match status" value="1"/>
</dbReference>
<keyword evidence="3" id="KW-0560">Oxidoreductase</keyword>
<gene>
    <name evidence="5" type="ORF">DC430_20805</name>
</gene>
<evidence type="ECO:0000313" key="5">
    <source>
        <dbReference type="EMBL" id="PVE50627.1"/>
    </source>
</evidence>
<reference evidence="5 6" key="1">
    <citation type="submission" date="2018-04" db="EMBL/GenBank/DDBJ databases">
        <authorList>
            <person name="Hagen T."/>
        </authorList>
    </citation>
    <scope>NUCLEOTIDE SEQUENCE [LARGE SCALE GENOMIC DNA]</scope>
    <source>
        <strain evidence="5 6">TPD7009</strain>
    </source>
</reference>
<evidence type="ECO:0000256" key="1">
    <source>
        <dbReference type="ARBA" id="ARBA00006484"/>
    </source>
</evidence>
<evidence type="ECO:0000256" key="3">
    <source>
        <dbReference type="ARBA" id="ARBA00023002"/>
    </source>
</evidence>
<sequence length="242" mass="25587">MSIERVALVTGATRGLGFETVRQLAQVGVHVLLGARKLDDGEAKARVLRDEGLDVEAIHLDMNELDTVWAAAAEIKELYGRLDILVNNAGILPDGDGYPSSVNVGALRDALEVNFVAAAVVTQAMLPHLKASSAPRIVNVSSSMGSMWWNADLNNPAPNNKALGYGASKAALNMLTVQLAWELRDTNAKVNSVCPGYVKTDINKGGGFTSVEEGARAAVTYALIGDEGPTGQFLNTSGTIPW</sequence>
<dbReference type="SUPFAM" id="SSF51735">
    <property type="entry name" value="NAD(P)-binding Rossmann-fold domains"/>
    <property type="match status" value="1"/>
</dbReference>
<evidence type="ECO:0000313" key="6">
    <source>
        <dbReference type="Proteomes" id="UP000244335"/>
    </source>
</evidence>
<dbReference type="InterPro" id="IPR036291">
    <property type="entry name" value="NAD(P)-bd_dom_sf"/>
</dbReference>
<dbReference type="PROSITE" id="PS00061">
    <property type="entry name" value="ADH_SHORT"/>
    <property type="match status" value="1"/>
</dbReference>